<evidence type="ECO:0000256" key="1">
    <source>
        <dbReference type="ARBA" id="ARBA00002180"/>
    </source>
</evidence>
<dbReference type="GO" id="GO:0004519">
    <property type="term" value="F:endonuclease activity"/>
    <property type="evidence" value="ECO:0007669"/>
    <property type="project" value="UniProtKB-KW"/>
</dbReference>
<comment type="function">
    <text evidence="1">The aspartyl protease (PR) mediates the proteolytic cleavages of the Gag and Gag-Pol polyproteins after assembly of the VLP.</text>
</comment>
<evidence type="ECO:0000256" key="3">
    <source>
        <dbReference type="ARBA" id="ARBA00022670"/>
    </source>
</evidence>
<keyword evidence="16" id="KW-0917">Virion maturation</keyword>
<evidence type="ECO:0000256" key="16">
    <source>
        <dbReference type="ARBA" id="ARBA00023113"/>
    </source>
</evidence>
<dbReference type="GO" id="GO:0008233">
    <property type="term" value="F:peptidase activity"/>
    <property type="evidence" value="ECO:0007669"/>
    <property type="project" value="UniProtKB-KW"/>
</dbReference>
<evidence type="ECO:0000256" key="9">
    <source>
        <dbReference type="ARBA" id="ARBA00022801"/>
    </source>
</evidence>
<dbReference type="InterPro" id="IPR036397">
    <property type="entry name" value="RNaseH_sf"/>
</dbReference>
<feature type="domain" description="Disease resistance N-terminal" evidence="19">
    <location>
        <begin position="11"/>
        <end position="73"/>
    </location>
</feature>
<keyword evidence="14" id="KW-0695">RNA-directed DNA polymerase</keyword>
<dbReference type="PANTHER" id="PTHR42648">
    <property type="entry name" value="TRANSPOSASE, PUTATIVE-RELATED"/>
    <property type="match status" value="1"/>
</dbReference>
<keyword evidence="23" id="KW-1185">Reference proteome</keyword>
<evidence type="ECO:0000256" key="12">
    <source>
        <dbReference type="ARBA" id="ARBA00022842"/>
    </source>
</evidence>
<accession>A0A445FDV0</accession>
<dbReference type="Pfam" id="PF25597">
    <property type="entry name" value="SH3_retrovirus"/>
    <property type="match status" value="1"/>
</dbReference>
<evidence type="ECO:0000256" key="7">
    <source>
        <dbReference type="ARBA" id="ARBA00022741"/>
    </source>
</evidence>
<evidence type="ECO:0000256" key="18">
    <source>
        <dbReference type="SAM" id="MobiDB-lite"/>
    </source>
</evidence>
<comment type="caution">
    <text evidence="22">The sequence shown here is derived from an EMBL/GenBank/DDBJ whole genome shotgun (WGS) entry which is preliminary data.</text>
</comment>
<evidence type="ECO:0000256" key="11">
    <source>
        <dbReference type="ARBA" id="ARBA00022840"/>
    </source>
</evidence>
<feature type="domain" description="Retrovirus-related Pol polyprotein from transposon TNT 1-94-like beta-barrel" evidence="20">
    <location>
        <begin position="287"/>
        <end position="319"/>
    </location>
</feature>
<dbReference type="CDD" id="cd09272">
    <property type="entry name" value="RNase_HI_RT_Ty1"/>
    <property type="match status" value="1"/>
</dbReference>
<evidence type="ECO:0000256" key="10">
    <source>
        <dbReference type="ARBA" id="ARBA00022821"/>
    </source>
</evidence>
<proteinExistence type="predicted"/>
<dbReference type="PANTHER" id="PTHR42648:SF11">
    <property type="entry name" value="TRANSPOSON TY4-P GAG-POL POLYPROTEIN"/>
    <property type="match status" value="1"/>
</dbReference>
<dbReference type="GO" id="GO:0015074">
    <property type="term" value="P:DNA integration"/>
    <property type="evidence" value="ECO:0007669"/>
    <property type="project" value="UniProtKB-KW"/>
</dbReference>
<dbReference type="InterPro" id="IPR039537">
    <property type="entry name" value="Retrotran_Ty1/copia-like"/>
</dbReference>
<feature type="region of interest" description="Disordered" evidence="18">
    <location>
        <begin position="203"/>
        <end position="270"/>
    </location>
</feature>
<dbReference type="GO" id="GO:0006952">
    <property type="term" value="P:defense response"/>
    <property type="evidence" value="ECO:0007669"/>
    <property type="project" value="UniProtKB-KW"/>
</dbReference>
<dbReference type="GO" id="GO:0003964">
    <property type="term" value="F:RNA-directed DNA polymerase activity"/>
    <property type="evidence" value="ECO:0007669"/>
    <property type="project" value="UniProtKB-KW"/>
</dbReference>
<evidence type="ECO:0000313" key="22">
    <source>
        <dbReference type="EMBL" id="RZB47026.1"/>
    </source>
</evidence>
<dbReference type="InterPro" id="IPR012337">
    <property type="entry name" value="RNaseH-like_sf"/>
</dbReference>
<keyword evidence="22" id="KW-0808">Transferase</keyword>
<sequence length="866" mass="100255">MAESFLFSIAESLITKLASHAFQEASRVVGLYDHLRDLKKTLSYVKEVLLDADQEQKQEHNHELREWLRQLKGNSFSSKWVAVRTIMFPNGVEGGSVESLLNTCVSKFKLLRVLDLRNSTCKTLPRSIDADNFQKIRSANTAKKAWDILKKSYAGDSKLKKVKLQTLRRFDHIVVAIEQGQNLEEMKIEELQGILEAQEMRLNERNSQRSAEQAMQAQTTKGNNYDGGKNRKGKWKNSKWKGSDECKNKRVPRNVDEAQLAQDEDSDSDKVLLRTTTNSEEDNVNLWYLDTGCSNHMTGHREWFVNIDDKVKSKIKFAEITALFGHLNFRSLSELKSKKMVHGLPQIEIPKQLCVECCVSKQPRNSFKSEIPIRSKRKLEVIYSDVWGPFEVKSLGGNSYFVSFIDEFTRKMWIYFIKQKSEVFNIFKKFKLLSEKQSYKVSHQEIAGYTPEEAWSEKKPSVSHFRIFGSLCFRHVPEQNRKKLDDKAEPMILIGYHPTGAYKLYDPRMRKVVIRRDVLIDETKGWNWEINVVDNEGDFVHFALLAESEPMSHDEASQSSHWRAAMEEELRSIEKNQTWELVHLPQGKRPIDVKWVYKTKVKPNGDVSNCLQQKWSLYQLDVKSAFLNGPLEEEVYITQPPGYVYGETKDTPLLAAKRILRKNTTGYVFKFGTSPISWYVLKEVDVVALSTCEAEHIVAAMTACQALWLEALMEELNLRNYSPMRLLMDNKSAIDLAKHPVAHGWSKHIETKFHSCVINLKCLPLDVTNFPELEFQVVENCVNLDLELWKDHHEEQNPKLKLKCVGFWVYHSLWLTSMASRNYQLLTDLIIKNCDNLEMLPEWLSTLTNLKSHFLYQIVQSLYLSG</sequence>
<keyword evidence="9" id="KW-0378">Hydrolase</keyword>
<keyword evidence="4" id="KW-0540">Nuclease</keyword>
<feature type="domain" description="Retroviral polymerase SH3-like" evidence="21">
    <location>
        <begin position="470"/>
        <end position="531"/>
    </location>
</feature>
<feature type="compositionally biased region" description="Polar residues" evidence="18">
    <location>
        <begin position="208"/>
        <end position="223"/>
    </location>
</feature>
<evidence type="ECO:0000256" key="6">
    <source>
        <dbReference type="ARBA" id="ARBA00022737"/>
    </source>
</evidence>
<dbReference type="GO" id="GO:0003887">
    <property type="term" value="F:DNA-directed DNA polymerase activity"/>
    <property type="evidence" value="ECO:0007669"/>
    <property type="project" value="UniProtKB-KW"/>
</dbReference>
<gene>
    <name evidence="22" type="ORF">D0Y65_050886</name>
</gene>
<protein>
    <submittedName>
        <fullName evidence="22">Retrovirus-related Pol polyprotein from transposon TNT 1-94</fullName>
        <ecNumber evidence="22">2.7.7.7</ecNumber>
    </submittedName>
</protein>
<name>A0A445FDV0_GLYSO</name>
<keyword evidence="15" id="KW-0239">DNA-directed DNA polymerase</keyword>
<dbReference type="GO" id="GO:0046872">
    <property type="term" value="F:metal ion binding"/>
    <property type="evidence" value="ECO:0007669"/>
    <property type="project" value="UniProtKB-KW"/>
</dbReference>
<reference evidence="22 23" key="1">
    <citation type="submission" date="2018-09" db="EMBL/GenBank/DDBJ databases">
        <title>A high-quality reference genome of wild soybean provides a powerful tool to mine soybean genomes.</title>
        <authorList>
            <person name="Xie M."/>
            <person name="Chung C.Y.L."/>
            <person name="Li M.-W."/>
            <person name="Wong F.-L."/>
            <person name="Chan T.-F."/>
            <person name="Lam H.-M."/>
        </authorList>
    </citation>
    <scope>NUCLEOTIDE SEQUENCE [LARGE SCALE GENOMIC DNA]</scope>
    <source>
        <strain evidence="23">cv. W05</strain>
        <tissue evidence="22">Hypocotyl of etiolated seedlings</tissue>
    </source>
</reference>
<dbReference type="GO" id="GO:0003676">
    <property type="term" value="F:nucleic acid binding"/>
    <property type="evidence" value="ECO:0007669"/>
    <property type="project" value="InterPro"/>
</dbReference>
<dbReference type="Pfam" id="PF22936">
    <property type="entry name" value="Pol_BBD"/>
    <property type="match status" value="1"/>
</dbReference>
<dbReference type="Proteomes" id="UP000289340">
    <property type="component" value="Chromosome 19"/>
</dbReference>
<keyword evidence="6" id="KW-0677">Repeat</keyword>
<dbReference type="SUPFAM" id="SSF53098">
    <property type="entry name" value="Ribonuclease H-like"/>
    <property type="match status" value="1"/>
</dbReference>
<keyword evidence="10" id="KW-0611">Plant defense</keyword>
<dbReference type="GO" id="GO:0006508">
    <property type="term" value="P:proteolysis"/>
    <property type="evidence" value="ECO:0007669"/>
    <property type="project" value="UniProtKB-KW"/>
</dbReference>
<evidence type="ECO:0000256" key="14">
    <source>
        <dbReference type="ARBA" id="ARBA00022918"/>
    </source>
</evidence>
<keyword evidence="3" id="KW-0645">Protease</keyword>
<keyword evidence="13" id="KW-0229">DNA integration</keyword>
<evidence type="ECO:0000256" key="15">
    <source>
        <dbReference type="ARBA" id="ARBA00022932"/>
    </source>
</evidence>
<keyword evidence="12" id="KW-0460">Magnesium</keyword>
<evidence type="ECO:0000259" key="20">
    <source>
        <dbReference type="Pfam" id="PF22936"/>
    </source>
</evidence>
<keyword evidence="11" id="KW-0067">ATP-binding</keyword>
<dbReference type="GO" id="GO:0005524">
    <property type="term" value="F:ATP binding"/>
    <property type="evidence" value="ECO:0007669"/>
    <property type="project" value="UniProtKB-KW"/>
</dbReference>
<evidence type="ECO:0000256" key="2">
    <source>
        <dbReference type="ARBA" id="ARBA00022612"/>
    </source>
</evidence>
<keyword evidence="5" id="KW-0479">Metal-binding</keyword>
<dbReference type="EMBL" id="QZWG01000019">
    <property type="protein sequence ID" value="RZB47026.1"/>
    <property type="molecule type" value="Genomic_DNA"/>
</dbReference>
<dbReference type="GO" id="GO:0006310">
    <property type="term" value="P:DNA recombination"/>
    <property type="evidence" value="ECO:0007669"/>
    <property type="project" value="UniProtKB-KW"/>
</dbReference>
<evidence type="ECO:0000256" key="13">
    <source>
        <dbReference type="ARBA" id="ARBA00022908"/>
    </source>
</evidence>
<evidence type="ECO:0000259" key="21">
    <source>
        <dbReference type="Pfam" id="PF25597"/>
    </source>
</evidence>
<keyword evidence="2" id="KW-1188">Viral release from host cell</keyword>
<keyword evidence="8" id="KW-0255">Endonuclease</keyword>
<evidence type="ECO:0000259" key="19">
    <source>
        <dbReference type="Pfam" id="PF18052"/>
    </source>
</evidence>
<keyword evidence="7" id="KW-0547">Nucleotide-binding</keyword>
<evidence type="ECO:0000313" key="23">
    <source>
        <dbReference type="Proteomes" id="UP000289340"/>
    </source>
</evidence>
<keyword evidence="22" id="KW-0548">Nucleotidyltransferase</keyword>
<dbReference type="EC" id="2.7.7.7" evidence="22"/>
<feature type="compositionally biased region" description="Basic and acidic residues" evidence="18">
    <location>
        <begin position="241"/>
        <end position="256"/>
    </location>
</feature>
<dbReference type="AlphaFoldDB" id="A0A445FDV0"/>
<dbReference type="InterPro" id="IPR057670">
    <property type="entry name" value="SH3_retrovirus"/>
</dbReference>
<dbReference type="Gene3D" id="1.20.5.4130">
    <property type="match status" value="1"/>
</dbReference>
<evidence type="ECO:0000256" key="4">
    <source>
        <dbReference type="ARBA" id="ARBA00022722"/>
    </source>
</evidence>
<keyword evidence="17" id="KW-0233">DNA recombination</keyword>
<dbReference type="InterPro" id="IPR054722">
    <property type="entry name" value="PolX-like_BBD"/>
</dbReference>
<evidence type="ECO:0000256" key="5">
    <source>
        <dbReference type="ARBA" id="ARBA00022723"/>
    </source>
</evidence>
<dbReference type="InterPro" id="IPR041118">
    <property type="entry name" value="Rx_N"/>
</dbReference>
<evidence type="ECO:0000256" key="8">
    <source>
        <dbReference type="ARBA" id="ARBA00022759"/>
    </source>
</evidence>
<dbReference type="Gene3D" id="3.30.420.10">
    <property type="entry name" value="Ribonuclease H-like superfamily/Ribonuclease H"/>
    <property type="match status" value="1"/>
</dbReference>
<feature type="compositionally biased region" description="Basic residues" evidence="18">
    <location>
        <begin position="230"/>
        <end position="239"/>
    </location>
</feature>
<organism evidence="22 23">
    <name type="scientific">Glycine soja</name>
    <name type="common">Wild soybean</name>
    <dbReference type="NCBI Taxonomy" id="3848"/>
    <lineage>
        <taxon>Eukaryota</taxon>
        <taxon>Viridiplantae</taxon>
        <taxon>Streptophyta</taxon>
        <taxon>Embryophyta</taxon>
        <taxon>Tracheophyta</taxon>
        <taxon>Spermatophyta</taxon>
        <taxon>Magnoliopsida</taxon>
        <taxon>eudicotyledons</taxon>
        <taxon>Gunneridae</taxon>
        <taxon>Pentapetalae</taxon>
        <taxon>rosids</taxon>
        <taxon>fabids</taxon>
        <taxon>Fabales</taxon>
        <taxon>Fabaceae</taxon>
        <taxon>Papilionoideae</taxon>
        <taxon>50 kb inversion clade</taxon>
        <taxon>NPAAA clade</taxon>
        <taxon>indigoferoid/millettioid clade</taxon>
        <taxon>Phaseoleae</taxon>
        <taxon>Glycine</taxon>
        <taxon>Glycine subgen. Soja</taxon>
    </lineage>
</organism>
<dbReference type="Pfam" id="PF18052">
    <property type="entry name" value="Rx_N"/>
    <property type="match status" value="1"/>
</dbReference>
<evidence type="ECO:0000256" key="17">
    <source>
        <dbReference type="ARBA" id="ARBA00023172"/>
    </source>
</evidence>